<dbReference type="GO" id="GO:0003735">
    <property type="term" value="F:structural constituent of ribosome"/>
    <property type="evidence" value="ECO:0007669"/>
    <property type="project" value="InterPro"/>
</dbReference>
<dbReference type="EMBL" id="JABGBP010000099">
    <property type="protein sequence ID" value="NOL59830.1"/>
    <property type="molecule type" value="Genomic_DNA"/>
</dbReference>
<dbReference type="Proteomes" id="UP000546917">
    <property type="component" value="Unassembled WGS sequence"/>
</dbReference>
<keyword evidence="5 6" id="KW-0687">Ribonucleoprotein</keyword>
<evidence type="ECO:0000313" key="11">
    <source>
        <dbReference type="EMBL" id="NOL59830.1"/>
    </source>
</evidence>
<dbReference type="InterPro" id="IPR036986">
    <property type="entry name" value="S4_RNA-bd_sf"/>
</dbReference>
<dbReference type="SMART" id="SM00363">
    <property type="entry name" value="S4"/>
    <property type="match status" value="1"/>
</dbReference>
<dbReference type="SMART" id="SM01390">
    <property type="entry name" value="Ribosomal_S4"/>
    <property type="match status" value="1"/>
</dbReference>
<dbReference type="KEGG" id="fai:FAD_0261"/>
<dbReference type="GeneID" id="31675770"/>
<dbReference type="GO" id="GO:0006412">
    <property type="term" value="P:translation"/>
    <property type="evidence" value="ECO:0007669"/>
    <property type="project" value="UniProtKB-UniRule"/>
</dbReference>
<dbReference type="AlphaFoldDB" id="A0A1V0N229"/>
<comment type="function">
    <text evidence="6">One of the primary rRNA binding proteins, it binds directly to 16S rRNA where it nucleates assembly of the body of the 30S subunit.</text>
</comment>
<dbReference type="Proteomes" id="UP000192050">
    <property type="component" value="Chromosome"/>
</dbReference>
<dbReference type="NCBIfam" id="TIGR01018">
    <property type="entry name" value="uS4_arch"/>
    <property type="match status" value="1"/>
</dbReference>
<evidence type="ECO:0000256" key="7">
    <source>
        <dbReference type="SAM" id="MobiDB-lite"/>
    </source>
</evidence>
<dbReference type="InterPro" id="IPR002942">
    <property type="entry name" value="S4_RNA-bd"/>
</dbReference>
<gene>
    <name evidence="6" type="primary">rps4</name>
    <name evidence="10" type="ORF">FAD_0261</name>
    <name evidence="11" type="ORF">HLB00_03150</name>
</gene>
<evidence type="ECO:0000256" key="3">
    <source>
        <dbReference type="ARBA" id="ARBA00022884"/>
    </source>
</evidence>
<dbReference type="Pfam" id="PF01479">
    <property type="entry name" value="S4"/>
    <property type="match status" value="1"/>
</dbReference>
<keyword evidence="3 6" id="KW-0694">RNA-binding</keyword>
<organism evidence="10 12">
    <name type="scientific">Ferroplasma acidiphilum</name>
    <dbReference type="NCBI Taxonomy" id="74969"/>
    <lineage>
        <taxon>Archaea</taxon>
        <taxon>Methanobacteriati</taxon>
        <taxon>Thermoplasmatota</taxon>
        <taxon>Thermoplasmata</taxon>
        <taxon>Thermoplasmatales</taxon>
        <taxon>Ferroplasmaceae</taxon>
        <taxon>Ferroplasma</taxon>
    </lineage>
</organism>
<dbReference type="HAMAP" id="MF_01306_A">
    <property type="entry name" value="Ribosomal_uS4_A"/>
    <property type="match status" value="1"/>
</dbReference>
<dbReference type="NCBIfam" id="NF003139">
    <property type="entry name" value="PRK04051.1"/>
    <property type="match status" value="1"/>
</dbReference>
<evidence type="ECO:0000313" key="10">
    <source>
        <dbReference type="EMBL" id="ARD84183.1"/>
    </source>
</evidence>
<dbReference type="InterPro" id="IPR005710">
    <property type="entry name" value="Ribosomal_uS4_euk/arc"/>
</dbReference>
<evidence type="ECO:0000256" key="6">
    <source>
        <dbReference type="HAMAP-Rule" id="MF_01306"/>
    </source>
</evidence>
<dbReference type="SUPFAM" id="SSF55174">
    <property type="entry name" value="Alpha-L RNA-binding motif"/>
    <property type="match status" value="1"/>
</dbReference>
<comment type="function">
    <text evidence="6">With S5 and S12 plays an important role in translational accuracy.</text>
</comment>
<evidence type="ECO:0000256" key="2">
    <source>
        <dbReference type="ARBA" id="ARBA00022730"/>
    </source>
</evidence>
<comment type="subunit">
    <text evidence="6">Part of the 30S ribosomal subunit. Contacts protein S5. The interaction surface between S4 and S5 is involved in control of translational fidelity.</text>
</comment>
<accession>A0A1V0N229</accession>
<dbReference type="PANTHER" id="PTHR11831:SF5">
    <property type="entry name" value="40S RIBOSOMAL PROTEIN S9"/>
    <property type="match status" value="1"/>
</dbReference>
<dbReference type="InterPro" id="IPR022802">
    <property type="entry name" value="Ribosomal_uS4_arc"/>
</dbReference>
<dbReference type="OrthoDB" id="10429at2157"/>
<evidence type="ECO:0000259" key="8">
    <source>
        <dbReference type="SMART" id="SM00363"/>
    </source>
</evidence>
<dbReference type="Pfam" id="PF00163">
    <property type="entry name" value="Ribosomal_S4"/>
    <property type="match status" value="1"/>
</dbReference>
<evidence type="ECO:0000259" key="9">
    <source>
        <dbReference type="SMART" id="SM01390"/>
    </source>
</evidence>
<protein>
    <recommendedName>
        <fullName evidence="6">Small ribosomal subunit protein uS4</fullName>
    </recommendedName>
</protein>
<evidence type="ECO:0000313" key="12">
    <source>
        <dbReference type="Proteomes" id="UP000192050"/>
    </source>
</evidence>
<dbReference type="GO" id="GO:0042274">
    <property type="term" value="P:ribosomal small subunit biogenesis"/>
    <property type="evidence" value="ECO:0007669"/>
    <property type="project" value="TreeGrafter"/>
</dbReference>
<keyword evidence="4 6" id="KW-0689">Ribosomal protein</keyword>
<dbReference type="Gene3D" id="3.10.290.10">
    <property type="entry name" value="RNA-binding S4 domain"/>
    <property type="match status" value="1"/>
</dbReference>
<evidence type="ECO:0000256" key="1">
    <source>
        <dbReference type="ARBA" id="ARBA00007465"/>
    </source>
</evidence>
<keyword evidence="2 6" id="KW-0699">rRNA-binding</keyword>
<sequence length="195" mass="22462">MGDQKFQRKRYSTPRHPWEKERIDSERQVVAKYGLKNKRELWKAEAILSSYRAQARTLQAKVRYNDPIAEKQFQLLLKKLDKLSLLSEGATLDDILALNIENILDRRLQTLVYQLNMATTMKQARQLITHGHIKVGDHIVTIPSIAVLKGQEDSITYSEKSPFSDDKHPIRLILAGIQEKEDKEEPEKASKGEAQ</sequence>
<proteinExistence type="inferred from homology"/>
<dbReference type="InterPro" id="IPR022801">
    <property type="entry name" value="Ribosomal_uS4"/>
</dbReference>
<dbReference type="GO" id="GO:0019843">
    <property type="term" value="F:rRNA binding"/>
    <property type="evidence" value="ECO:0007669"/>
    <property type="project" value="UniProtKB-UniRule"/>
</dbReference>
<feature type="region of interest" description="Disordered" evidence="7">
    <location>
        <begin position="176"/>
        <end position="195"/>
    </location>
</feature>
<feature type="domain" description="RNA-binding S4" evidence="8">
    <location>
        <begin position="106"/>
        <end position="168"/>
    </location>
</feature>
<reference evidence="11 13" key="2">
    <citation type="submission" date="2020-05" db="EMBL/GenBank/DDBJ databases">
        <authorList>
            <person name="Zhang R."/>
        </authorList>
    </citation>
    <scope>NUCLEOTIDE SEQUENCE [LARGE SCALE GENOMIC DNA]</scope>
    <source>
        <strain evidence="11 13">DSM 28986</strain>
    </source>
</reference>
<dbReference type="STRING" id="74969.FAD_0261"/>
<feature type="domain" description="Small ribosomal subunit protein uS4 N-terminal" evidence="9">
    <location>
        <begin position="5"/>
        <end position="105"/>
    </location>
</feature>
<dbReference type="PANTHER" id="PTHR11831">
    <property type="entry name" value="30S 40S RIBOSOMAL PROTEIN"/>
    <property type="match status" value="1"/>
</dbReference>
<evidence type="ECO:0000256" key="4">
    <source>
        <dbReference type="ARBA" id="ARBA00022980"/>
    </source>
</evidence>
<dbReference type="EMBL" id="CP015363">
    <property type="protein sequence ID" value="ARD84183.1"/>
    <property type="molecule type" value="Genomic_DNA"/>
</dbReference>
<feature type="compositionally biased region" description="Basic and acidic residues" evidence="7">
    <location>
        <begin position="178"/>
        <end position="195"/>
    </location>
</feature>
<dbReference type="GO" id="GO:0015935">
    <property type="term" value="C:small ribosomal subunit"/>
    <property type="evidence" value="ECO:0007669"/>
    <property type="project" value="InterPro"/>
</dbReference>
<comment type="similarity">
    <text evidence="1 6">Belongs to the universal ribosomal protein uS4 family.</text>
</comment>
<keyword evidence="12" id="KW-1185">Reference proteome</keyword>
<evidence type="ECO:0000256" key="5">
    <source>
        <dbReference type="ARBA" id="ARBA00023274"/>
    </source>
</evidence>
<dbReference type="InterPro" id="IPR001912">
    <property type="entry name" value="Ribosomal_uS4_N"/>
</dbReference>
<name>A0A1V0N229_9ARCH</name>
<dbReference type="CDD" id="cd00165">
    <property type="entry name" value="S4"/>
    <property type="match status" value="1"/>
</dbReference>
<dbReference type="RefSeq" id="WP_081141430.1">
    <property type="nucleotide sequence ID" value="NZ_CP015363.1"/>
</dbReference>
<evidence type="ECO:0000313" key="13">
    <source>
        <dbReference type="Proteomes" id="UP000546917"/>
    </source>
</evidence>
<reference evidence="10 12" key="1">
    <citation type="submission" date="2011-10" db="EMBL/GenBank/DDBJ databases">
        <title>Metabolic and evolutionary patterns in the extreme acidophile Ferroplasma acidiphilum.</title>
        <authorList>
            <person name="Golyshina O.V."/>
            <person name="Kozyavkin S.A."/>
            <person name="Tatusov R.L."/>
            <person name="Slesarev A.I."/>
            <person name="Golyshin P.N."/>
        </authorList>
    </citation>
    <scope>NUCLEOTIDE SEQUENCE [LARGE SCALE GENOMIC DNA]</scope>
    <source>
        <strain evidence="10">Berkeley</strain>
        <strain evidence="12">Y</strain>
    </source>
</reference>
<dbReference type="PROSITE" id="PS50889">
    <property type="entry name" value="S4"/>
    <property type="match status" value="1"/>
</dbReference>